<name>A0A644WGV4_9ZZZZ</name>
<protein>
    <submittedName>
        <fullName evidence="6">HTH-type transcriptional activator mta</fullName>
    </submittedName>
</protein>
<evidence type="ECO:0000313" key="6">
    <source>
        <dbReference type="EMBL" id="MPM03002.1"/>
    </source>
</evidence>
<proteinExistence type="predicted"/>
<dbReference type="PANTHER" id="PTHR30204">
    <property type="entry name" value="REDOX-CYCLING DRUG-SENSING TRANSCRIPTIONAL ACTIVATOR SOXR"/>
    <property type="match status" value="1"/>
</dbReference>
<dbReference type="GO" id="GO:0003700">
    <property type="term" value="F:DNA-binding transcription factor activity"/>
    <property type="evidence" value="ECO:0007669"/>
    <property type="project" value="InterPro"/>
</dbReference>
<evidence type="ECO:0000256" key="1">
    <source>
        <dbReference type="ARBA" id="ARBA00023015"/>
    </source>
</evidence>
<dbReference type="Pfam" id="PF07739">
    <property type="entry name" value="TipAS"/>
    <property type="match status" value="1"/>
</dbReference>
<keyword evidence="2" id="KW-0238">DNA-binding</keyword>
<evidence type="ECO:0000259" key="5">
    <source>
        <dbReference type="PROSITE" id="PS50937"/>
    </source>
</evidence>
<dbReference type="Gene3D" id="1.10.1660.10">
    <property type="match status" value="1"/>
</dbReference>
<dbReference type="AlphaFoldDB" id="A0A644WGV4"/>
<dbReference type="GO" id="GO:0003677">
    <property type="term" value="F:DNA binding"/>
    <property type="evidence" value="ECO:0007669"/>
    <property type="project" value="UniProtKB-KW"/>
</dbReference>
<dbReference type="PANTHER" id="PTHR30204:SF90">
    <property type="entry name" value="HTH-TYPE TRANSCRIPTIONAL ACTIVATOR MTA"/>
    <property type="match status" value="1"/>
</dbReference>
<keyword evidence="1" id="KW-0805">Transcription regulation</keyword>
<dbReference type="SUPFAM" id="SSF89082">
    <property type="entry name" value="Antibiotic binding domain of TipA-like multidrug resistance regulators"/>
    <property type="match status" value="1"/>
</dbReference>
<dbReference type="Pfam" id="PF13411">
    <property type="entry name" value="MerR_1"/>
    <property type="match status" value="1"/>
</dbReference>
<dbReference type="InterPro" id="IPR047057">
    <property type="entry name" value="MerR_fam"/>
</dbReference>
<dbReference type="SMART" id="SM00422">
    <property type="entry name" value="HTH_MERR"/>
    <property type="match status" value="1"/>
</dbReference>
<evidence type="ECO:0000256" key="4">
    <source>
        <dbReference type="ARBA" id="ARBA00023163"/>
    </source>
</evidence>
<sequence>MKKELFTVKDVVQITGITPRTLHYYDKINLLKPGRESKNSYRVYDINDLERLQTILFLKEMDLTLNEISDIMQLPKKEQSEILEMHYGILRRKEQRLKTIINALDDYLAGEELFNLNIFNDSTVIPLQEQYNREAKIVYGETEKYKEYEKNIEKLSEDEKVNLNIEFKNNMESLFKELAGYINDSPSSHKVQNLVLKWKGYLEKYMTCDTDILRCIASTYKYDNRFKKYLNQFSDKDLSDFLYKSIIFHCENL</sequence>
<evidence type="ECO:0000256" key="3">
    <source>
        <dbReference type="ARBA" id="ARBA00023159"/>
    </source>
</evidence>
<dbReference type="InterPro" id="IPR036244">
    <property type="entry name" value="TipA-like_antibiotic-bd"/>
</dbReference>
<organism evidence="6">
    <name type="scientific">bioreactor metagenome</name>
    <dbReference type="NCBI Taxonomy" id="1076179"/>
    <lineage>
        <taxon>unclassified sequences</taxon>
        <taxon>metagenomes</taxon>
        <taxon>ecological metagenomes</taxon>
    </lineage>
</organism>
<reference evidence="6" key="1">
    <citation type="submission" date="2019-08" db="EMBL/GenBank/DDBJ databases">
        <authorList>
            <person name="Kucharzyk K."/>
            <person name="Murdoch R.W."/>
            <person name="Higgins S."/>
            <person name="Loffler F."/>
        </authorList>
    </citation>
    <scope>NUCLEOTIDE SEQUENCE</scope>
</reference>
<comment type="caution">
    <text evidence="6">The sequence shown here is derived from an EMBL/GenBank/DDBJ whole genome shotgun (WGS) entry which is preliminary data.</text>
</comment>
<evidence type="ECO:0000256" key="2">
    <source>
        <dbReference type="ARBA" id="ARBA00023125"/>
    </source>
</evidence>
<keyword evidence="4" id="KW-0804">Transcription</keyword>
<dbReference type="InterPro" id="IPR009061">
    <property type="entry name" value="DNA-bd_dom_put_sf"/>
</dbReference>
<gene>
    <name evidence="6" type="primary">mta_6</name>
    <name evidence="6" type="ORF">SDC9_49261</name>
</gene>
<dbReference type="PROSITE" id="PS50937">
    <property type="entry name" value="HTH_MERR_2"/>
    <property type="match status" value="1"/>
</dbReference>
<dbReference type="CDD" id="cd01106">
    <property type="entry name" value="HTH_TipAL-Mta"/>
    <property type="match status" value="1"/>
</dbReference>
<dbReference type="Gene3D" id="1.10.490.50">
    <property type="entry name" value="Antibiotic binding domain of TipA-like multidrug resistance regulators"/>
    <property type="match status" value="1"/>
</dbReference>
<accession>A0A644WGV4</accession>
<dbReference type="SUPFAM" id="SSF46955">
    <property type="entry name" value="Putative DNA-binding domain"/>
    <property type="match status" value="1"/>
</dbReference>
<dbReference type="EMBL" id="VSSQ01000915">
    <property type="protein sequence ID" value="MPM03002.1"/>
    <property type="molecule type" value="Genomic_DNA"/>
</dbReference>
<feature type="domain" description="HTH merR-type" evidence="5">
    <location>
        <begin position="5"/>
        <end position="74"/>
    </location>
</feature>
<dbReference type="InterPro" id="IPR012925">
    <property type="entry name" value="TipAS_dom"/>
</dbReference>
<keyword evidence="3" id="KW-0010">Activator</keyword>
<dbReference type="InterPro" id="IPR000551">
    <property type="entry name" value="MerR-type_HTH_dom"/>
</dbReference>